<evidence type="ECO:0000313" key="2">
    <source>
        <dbReference type="Proteomes" id="UP000011682"/>
    </source>
</evidence>
<dbReference type="AlphaFoldDB" id="S9NWZ5"/>
<protein>
    <submittedName>
        <fullName evidence="1">Uncharacterized protein</fullName>
    </submittedName>
</protein>
<dbReference type="Proteomes" id="UP000011682">
    <property type="component" value="Unassembled WGS sequence"/>
</dbReference>
<proteinExistence type="predicted"/>
<organism evidence="1 2">
    <name type="scientific">Cystobacter fuscus (strain ATCC 25194 / DSM 2262 / NBRC 100088 / M29)</name>
    <dbReference type="NCBI Taxonomy" id="1242864"/>
    <lineage>
        <taxon>Bacteria</taxon>
        <taxon>Pseudomonadati</taxon>
        <taxon>Myxococcota</taxon>
        <taxon>Myxococcia</taxon>
        <taxon>Myxococcales</taxon>
        <taxon>Cystobacterineae</taxon>
        <taxon>Archangiaceae</taxon>
        <taxon>Cystobacter</taxon>
    </lineage>
</organism>
<dbReference type="EMBL" id="ANAH02000066">
    <property type="protein sequence ID" value="EPX56730.1"/>
    <property type="molecule type" value="Genomic_DNA"/>
</dbReference>
<keyword evidence="2" id="KW-1185">Reference proteome</keyword>
<accession>S9NWZ5</accession>
<evidence type="ECO:0000313" key="1">
    <source>
        <dbReference type="EMBL" id="EPX56730.1"/>
    </source>
</evidence>
<name>S9NWZ5_CYSF2</name>
<reference evidence="1" key="1">
    <citation type="submission" date="2013-05" db="EMBL/GenBank/DDBJ databases">
        <title>Genome assembly of Cystobacter fuscus DSM 2262.</title>
        <authorList>
            <person name="Sharma G."/>
            <person name="Khatri I."/>
            <person name="Kaur C."/>
            <person name="Mayilraj S."/>
            <person name="Subramanian S."/>
        </authorList>
    </citation>
    <scope>NUCLEOTIDE SEQUENCE [LARGE SCALE GENOMIC DNA]</scope>
    <source>
        <strain evidence="1">DSM 2262</strain>
    </source>
</reference>
<gene>
    <name evidence="1" type="ORF">D187_008072</name>
</gene>
<sequence length="42" mass="4702">MIPRSRPDVRYTGLGAVHRSSRWAWGGALEDRFRGTSPSPFA</sequence>
<comment type="caution">
    <text evidence="1">The sequence shown here is derived from an EMBL/GenBank/DDBJ whole genome shotgun (WGS) entry which is preliminary data.</text>
</comment>